<sequence>MFEIYSIGDAAFLTQILNAVAALTGTGDFRQLIAVGLAVGVIIGLFQGLVQQTLQIGRFFIALLVYLLAFGASVSVTIEDGYSGAVRVVDNVPVGPAAVGSALSNVGYGVTRLMEQAFATPAMTEHGFADALQTLTSVRKATLSRATLGAANEPVPGSDVERSLVSYVADCVLADVDTQRRTLDQVMKAPDLNTALASSNVAFTTVFIEAGRAVTLPCDQAWRRIETLLPNQFVPALKETLQARFGVASVTDVDAKLNNALDALAGAGRDAQQLMLMSAALGWLEKGIVLTHENRLQWSAATTVQQAIAQRNAQWAAEQALFLNIVRPMLTFFEGFIYAVAPLMGFAIALGPFGISLAGKWLLFALWTQLWLPVLAITNLYLLMAAGRDLDALANTANLDPFSFYGLMQLDQILQDYLATGGMLAAATPAIALMLIYGSAITATHLAGRLQGSDHIAEGNLAPPVMTTAPALAISAGFQSTPYAGTTAMGAENVLPRFDMGTQANREAARTEQALMQSSQQFMQSLGQTATRSASQSGESFEQRALGFEYSASTSATDRTLYSEGSSLARQYSETGLSSDQLTGLLATGLGLQGQGQSSRQISAELNGRLQNKYEVTEQVAQQLSDELTQRVTSDTGFQSSLAESVRQDAQQGNRSVFTEGLSRQDSAQLQKSASDVVQDSRAHQRAERLSQSAAASGSYRAAEVGQRLASQPALAQQAYGAIDRLGLTGDHERVASWYNAMGVFANPEQARAAAAMHLLAGYAQPERALSDGERLQARETAFGILGEAFQGPGGTGADPEPVGGIGGFGGVGTFGSTRDQVMGAGLFDPRAAAAGLGDGAGAAIHPATGAASVEAFHTGAQARFAGVEQGQAQRVAAARAAHWERQIITESKTYSSPAEASTDAIAGGIENLLRRGMIKGDRAIEAFNGLLSGLQSGEDWQGAVAQARERYGDAIGTLADYQLQTLPPQALTEAQEAFYRSRVDWAWMGHTAFSGLEITTASHEAQLDRLIDEHGPELGQAIAGQLTGAAHSLDNSKLTGIIAYNRAQSVVDASEKKTLESASTSQGLIHHAVTGGVAGQILDLVAGPESLGNYNALYRDADQSALNLSTLTLNEVQALQQRLVAERGGSPVGRYQIIDDTLDDLMTRMGLSGQERFTPELQDRMAMTLARDAGLTAWEAGRLPNDTFAHNLSRIWAGLPADASNHSYYEGVAGNRATVAWSSVMDGLERVRRRE</sequence>
<keyword evidence="1" id="KW-1133">Transmembrane helix</keyword>
<comment type="caution">
    <text evidence="3">The sequence shown here is derived from an EMBL/GenBank/DDBJ whole genome shotgun (WGS) entry which is preliminary data.</text>
</comment>
<dbReference type="EMBL" id="NRRY01000035">
    <property type="protein sequence ID" value="MBK1620249.1"/>
    <property type="molecule type" value="Genomic_DNA"/>
</dbReference>
<feature type="domain" description="TraG N-terminal Proteobacteria" evidence="2">
    <location>
        <begin position="3"/>
        <end position="456"/>
    </location>
</feature>
<feature type="transmembrane region" description="Helical" evidence="1">
    <location>
        <begin position="361"/>
        <end position="383"/>
    </location>
</feature>
<dbReference type="Gene3D" id="1.10.530.10">
    <property type="match status" value="1"/>
</dbReference>
<protein>
    <submittedName>
        <fullName evidence="3">Muramidase</fullName>
    </submittedName>
</protein>
<evidence type="ECO:0000313" key="4">
    <source>
        <dbReference type="Proteomes" id="UP001138768"/>
    </source>
</evidence>
<dbReference type="Pfam" id="PF07916">
    <property type="entry name" value="TraG_N"/>
    <property type="match status" value="1"/>
</dbReference>
<proteinExistence type="predicted"/>
<keyword evidence="1" id="KW-0812">Transmembrane</keyword>
<dbReference type="AlphaFoldDB" id="A0A9X1B5L0"/>
<gene>
    <name evidence="3" type="ORF">CKO42_17735</name>
</gene>
<dbReference type="Proteomes" id="UP001138768">
    <property type="component" value="Unassembled WGS sequence"/>
</dbReference>
<feature type="transmembrane region" description="Helical" evidence="1">
    <location>
        <begin position="32"/>
        <end position="50"/>
    </location>
</feature>
<evidence type="ECO:0000256" key="1">
    <source>
        <dbReference type="SAM" id="Phobius"/>
    </source>
</evidence>
<name>A0A9X1B5L0_9GAMM</name>
<dbReference type="RefSeq" id="WP_200246931.1">
    <property type="nucleotide sequence ID" value="NZ_NRRY01000035.1"/>
</dbReference>
<reference evidence="3 4" key="1">
    <citation type="journal article" date="2020" name="Microorganisms">
        <title>Osmotic Adaptation and Compatible Solute Biosynthesis of Phototrophic Bacteria as Revealed from Genome Analyses.</title>
        <authorList>
            <person name="Imhoff J.F."/>
            <person name="Rahn T."/>
            <person name="Kunzel S."/>
            <person name="Keller A."/>
            <person name="Neulinger S.C."/>
        </authorList>
    </citation>
    <scope>NUCLEOTIDE SEQUENCE [LARGE SCALE GENOMIC DNA]</scope>
    <source>
        <strain evidence="3 4">DSM 25653</strain>
    </source>
</reference>
<dbReference type="InterPro" id="IPR023346">
    <property type="entry name" value="Lysozyme-like_dom_sf"/>
</dbReference>
<dbReference type="InterPro" id="IPR012931">
    <property type="entry name" value="TraG_N_Proteobacteria"/>
</dbReference>
<keyword evidence="4" id="KW-1185">Reference proteome</keyword>
<evidence type="ECO:0000259" key="2">
    <source>
        <dbReference type="Pfam" id="PF07916"/>
    </source>
</evidence>
<organism evidence="3 4">
    <name type="scientific">Lamprobacter modestohalophilus</name>
    <dbReference type="NCBI Taxonomy" id="1064514"/>
    <lineage>
        <taxon>Bacteria</taxon>
        <taxon>Pseudomonadati</taxon>
        <taxon>Pseudomonadota</taxon>
        <taxon>Gammaproteobacteria</taxon>
        <taxon>Chromatiales</taxon>
        <taxon>Chromatiaceae</taxon>
        <taxon>Lamprobacter</taxon>
    </lineage>
</organism>
<feature type="transmembrane region" description="Helical" evidence="1">
    <location>
        <begin position="336"/>
        <end position="355"/>
    </location>
</feature>
<accession>A0A9X1B5L0</accession>
<dbReference type="SUPFAM" id="SSF53955">
    <property type="entry name" value="Lysozyme-like"/>
    <property type="match status" value="1"/>
</dbReference>
<keyword evidence="1" id="KW-0472">Membrane</keyword>
<feature type="transmembrane region" description="Helical" evidence="1">
    <location>
        <begin position="417"/>
        <end position="437"/>
    </location>
</feature>
<evidence type="ECO:0000313" key="3">
    <source>
        <dbReference type="EMBL" id="MBK1620249.1"/>
    </source>
</evidence>
<feature type="transmembrane region" description="Helical" evidence="1">
    <location>
        <begin position="56"/>
        <end position="78"/>
    </location>
</feature>